<dbReference type="PANTHER" id="PTHR34414">
    <property type="entry name" value="HET DOMAIN-CONTAINING PROTEIN-RELATED"/>
    <property type="match status" value="1"/>
</dbReference>
<organism evidence="1 2">
    <name type="scientific">Pyrrhoderma noxium</name>
    <dbReference type="NCBI Taxonomy" id="2282107"/>
    <lineage>
        <taxon>Eukaryota</taxon>
        <taxon>Fungi</taxon>
        <taxon>Dikarya</taxon>
        <taxon>Basidiomycota</taxon>
        <taxon>Agaricomycotina</taxon>
        <taxon>Agaricomycetes</taxon>
        <taxon>Hymenochaetales</taxon>
        <taxon>Hymenochaetaceae</taxon>
        <taxon>Pyrrhoderma</taxon>
    </lineage>
</organism>
<protein>
    <submittedName>
        <fullName evidence="1">Subtilisin-like serine protease</fullName>
    </submittedName>
</protein>
<dbReference type="GO" id="GO:0006508">
    <property type="term" value="P:proteolysis"/>
    <property type="evidence" value="ECO:0007669"/>
    <property type="project" value="UniProtKB-KW"/>
</dbReference>
<evidence type="ECO:0000313" key="2">
    <source>
        <dbReference type="Proteomes" id="UP000217199"/>
    </source>
</evidence>
<gene>
    <name evidence="1" type="ORF">PNOK_0256200</name>
</gene>
<name>A0A286UT14_9AGAM</name>
<dbReference type="InParanoid" id="A0A286UT14"/>
<dbReference type="AlphaFoldDB" id="A0A286UT14"/>
<dbReference type="EMBL" id="NBII01000002">
    <property type="protein sequence ID" value="PAV22605.1"/>
    <property type="molecule type" value="Genomic_DNA"/>
</dbReference>
<dbReference type="Proteomes" id="UP000217199">
    <property type="component" value="Unassembled WGS sequence"/>
</dbReference>
<evidence type="ECO:0000313" key="1">
    <source>
        <dbReference type="EMBL" id="PAV22605.1"/>
    </source>
</evidence>
<proteinExistence type="predicted"/>
<dbReference type="InterPro" id="IPR046536">
    <property type="entry name" value="DUF6601"/>
</dbReference>
<comment type="caution">
    <text evidence="1">The sequence shown here is derived from an EMBL/GenBank/DDBJ whole genome shotgun (WGS) entry which is preliminary data.</text>
</comment>
<dbReference type="GO" id="GO:0008233">
    <property type="term" value="F:peptidase activity"/>
    <property type="evidence" value="ECO:0007669"/>
    <property type="project" value="UniProtKB-KW"/>
</dbReference>
<accession>A0A286UT14</accession>
<dbReference type="STRING" id="2282107.A0A286UT14"/>
<dbReference type="Pfam" id="PF20246">
    <property type="entry name" value="DUF6601"/>
    <property type="match status" value="1"/>
</dbReference>
<reference evidence="1 2" key="1">
    <citation type="journal article" date="2017" name="Mol. Ecol.">
        <title>Comparative and population genomic landscape of Phellinus noxius: A hypervariable fungus causing root rot in trees.</title>
        <authorList>
            <person name="Chung C.L."/>
            <person name="Lee T.J."/>
            <person name="Akiba M."/>
            <person name="Lee H.H."/>
            <person name="Kuo T.H."/>
            <person name="Liu D."/>
            <person name="Ke H.M."/>
            <person name="Yokoi T."/>
            <person name="Roa M.B."/>
            <person name="Lu M.J."/>
            <person name="Chang Y.Y."/>
            <person name="Ann P.J."/>
            <person name="Tsai J.N."/>
            <person name="Chen C.Y."/>
            <person name="Tzean S.S."/>
            <person name="Ota Y."/>
            <person name="Hattori T."/>
            <person name="Sahashi N."/>
            <person name="Liou R.F."/>
            <person name="Kikuchi T."/>
            <person name="Tsai I.J."/>
        </authorList>
    </citation>
    <scope>NUCLEOTIDE SEQUENCE [LARGE SCALE GENOMIC DNA]</scope>
    <source>
        <strain evidence="1 2">FFPRI411160</strain>
    </source>
</reference>
<dbReference type="PANTHER" id="PTHR34414:SF1">
    <property type="entry name" value="SUBTILISIN-LIKE SERINE PROTEASE"/>
    <property type="match status" value="1"/>
</dbReference>
<keyword evidence="2" id="KW-1185">Reference proteome</keyword>
<sequence length="194" mass="22530">MADIYSESEGKRLELLSRVKRQLWFAGMHRGKIRPLHRQVVLGRDIVISEDISLHLVTRGGKTIFIKPFPGRLLKLENEGADTETVVVTERTRNDNILLGFISSYLSMIQSETDLRIALDNYLLPSILLPRDLRNKRIESKEELEKAFQEWTRIKETWEIAITRAYRTNHPVGLILSKNLFRNQGPLQQHAYIP</sequence>
<dbReference type="OrthoDB" id="5086500at2759"/>